<keyword evidence="2" id="KW-0805">Transcription regulation</keyword>
<keyword evidence="4" id="KW-0804">Transcription</keyword>
<sequence>MLDPLTLDQLRVFVAIAEQGSFSAAARHLRRAQSAISNAIANLEGSLGVPLFDRSDWRPQLTVHGRALLKDAEAVLVRTDHMKTRAKGLAGGLEAELSIVFDIFFPVSRLVDLATRFYEEFPEVDLRIHTEVLGGVPEMVLEHGYSLGVQGSFPDITPGLVSHEMLEIALEPVAAPQNPLAQMRSISPDVLREHPQIILTDRSGRTKGRTYSVYSEQRILTGDLGSKHAMLRAGLGWGFMPYSVVEEDLASRRLIALDLAERPARTLRLPLYLVYRSGHALGPAGKWVMRELLRTDSGSA</sequence>
<keyword evidence="3" id="KW-0238">DNA-binding</keyword>
<dbReference type="GO" id="GO:0003700">
    <property type="term" value="F:DNA-binding transcription factor activity"/>
    <property type="evidence" value="ECO:0007669"/>
    <property type="project" value="InterPro"/>
</dbReference>
<dbReference type="FunFam" id="1.10.10.10:FF:000001">
    <property type="entry name" value="LysR family transcriptional regulator"/>
    <property type="match status" value="1"/>
</dbReference>
<dbReference type="GO" id="GO:0000976">
    <property type="term" value="F:transcription cis-regulatory region binding"/>
    <property type="evidence" value="ECO:0007669"/>
    <property type="project" value="TreeGrafter"/>
</dbReference>
<dbReference type="InterPro" id="IPR000847">
    <property type="entry name" value="LysR_HTH_N"/>
</dbReference>
<dbReference type="Proteomes" id="UP000323300">
    <property type="component" value="Unassembled WGS sequence"/>
</dbReference>
<keyword evidence="7" id="KW-1185">Reference proteome</keyword>
<accession>A0A1I3WUX8</accession>
<organism evidence="6 7">
    <name type="scientific">Neomesorhizobium albiziae</name>
    <dbReference type="NCBI Taxonomy" id="335020"/>
    <lineage>
        <taxon>Bacteria</taxon>
        <taxon>Pseudomonadati</taxon>
        <taxon>Pseudomonadota</taxon>
        <taxon>Alphaproteobacteria</taxon>
        <taxon>Hyphomicrobiales</taxon>
        <taxon>Phyllobacteriaceae</taxon>
        <taxon>Neomesorhizobium</taxon>
    </lineage>
</organism>
<dbReference type="SUPFAM" id="SSF53850">
    <property type="entry name" value="Periplasmic binding protein-like II"/>
    <property type="match status" value="1"/>
</dbReference>
<evidence type="ECO:0000313" key="6">
    <source>
        <dbReference type="EMBL" id="SFK10276.1"/>
    </source>
</evidence>
<feature type="domain" description="HTH lysR-type" evidence="5">
    <location>
        <begin position="5"/>
        <end position="62"/>
    </location>
</feature>
<dbReference type="InterPro" id="IPR036388">
    <property type="entry name" value="WH-like_DNA-bd_sf"/>
</dbReference>
<evidence type="ECO:0000256" key="3">
    <source>
        <dbReference type="ARBA" id="ARBA00023125"/>
    </source>
</evidence>
<gene>
    <name evidence="6" type="ORF">SAMN04488498_102456</name>
</gene>
<dbReference type="AlphaFoldDB" id="A0A1I3WUX8"/>
<dbReference type="OrthoDB" id="196624at2"/>
<dbReference type="PROSITE" id="PS50931">
    <property type="entry name" value="HTH_LYSR"/>
    <property type="match status" value="1"/>
</dbReference>
<evidence type="ECO:0000256" key="2">
    <source>
        <dbReference type="ARBA" id="ARBA00023015"/>
    </source>
</evidence>
<proteinExistence type="inferred from homology"/>
<dbReference type="Gene3D" id="1.10.10.10">
    <property type="entry name" value="Winged helix-like DNA-binding domain superfamily/Winged helix DNA-binding domain"/>
    <property type="match status" value="1"/>
</dbReference>
<dbReference type="PANTHER" id="PTHR30126">
    <property type="entry name" value="HTH-TYPE TRANSCRIPTIONAL REGULATOR"/>
    <property type="match status" value="1"/>
</dbReference>
<dbReference type="Gene3D" id="3.40.190.290">
    <property type="match status" value="1"/>
</dbReference>
<dbReference type="InterPro" id="IPR005119">
    <property type="entry name" value="LysR_subst-bd"/>
</dbReference>
<name>A0A1I3WUX8_9HYPH</name>
<dbReference type="SUPFAM" id="SSF46785">
    <property type="entry name" value="Winged helix' DNA-binding domain"/>
    <property type="match status" value="1"/>
</dbReference>
<dbReference type="PRINTS" id="PR00039">
    <property type="entry name" value="HTHLYSR"/>
</dbReference>
<evidence type="ECO:0000256" key="1">
    <source>
        <dbReference type="ARBA" id="ARBA00009437"/>
    </source>
</evidence>
<dbReference type="Pfam" id="PF00126">
    <property type="entry name" value="HTH_1"/>
    <property type="match status" value="1"/>
</dbReference>
<dbReference type="InterPro" id="IPR036390">
    <property type="entry name" value="WH_DNA-bd_sf"/>
</dbReference>
<dbReference type="PANTHER" id="PTHR30126:SF91">
    <property type="entry name" value="LYSR FAMILY TRANSCRIPTIONAL REGULATOR"/>
    <property type="match status" value="1"/>
</dbReference>
<evidence type="ECO:0000313" key="7">
    <source>
        <dbReference type="Proteomes" id="UP000323300"/>
    </source>
</evidence>
<protein>
    <submittedName>
        <fullName evidence="6">Transcriptional regulator, LysR family</fullName>
    </submittedName>
</protein>
<dbReference type="Pfam" id="PF03466">
    <property type="entry name" value="LysR_substrate"/>
    <property type="match status" value="1"/>
</dbReference>
<evidence type="ECO:0000256" key="4">
    <source>
        <dbReference type="ARBA" id="ARBA00023163"/>
    </source>
</evidence>
<reference evidence="6 7" key="1">
    <citation type="submission" date="2016-10" db="EMBL/GenBank/DDBJ databases">
        <authorList>
            <person name="Varghese N."/>
            <person name="Submissions S."/>
        </authorList>
    </citation>
    <scope>NUCLEOTIDE SEQUENCE [LARGE SCALE GENOMIC DNA]</scope>
    <source>
        <strain evidence="6 7">DSM 21822</strain>
    </source>
</reference>
<dbReference type="RefSeq" id="WP_149759159.1">
    <property type="nucleotide sequence ID" value="NZ_BSPE01000028.1"/>
</dbReference>
<dbReference type="EMBL" id="FOSL01000002">
    <property type="protein sequence ID" value="SFK10276.1"/>
    <property type="molecule type" value="Genomic_DNA"/>
</dbReference>
<comment type="similarity">
    <text evidence="1">Belongs to the LysR transcriptional regulatory family.</text>
</comment>
<evidence type="ECO:0000259" key="5">
    <source>
        <dbReference type="PROSITE" id="PS50931"/>
    </source>
</evidence>